<dbReference type="EMBL" id="BRXX01000104">
    <property type="protein sequence ID" value="GMH90291.1"/>
    <property type="molecule type" value="Genomic_DNA"/>
</dbReference>
<dbReference type="InterPro" id="IPR050983">
    <property type="entry name" value="GST_Omega/HSP26"/>
</dbReference>
<evidence type="ECO:0000313" key="4">
    <source>
        <dbReference type="EMBL" id="GMH90291.1"/>
    </source>
</evidence>
<name>A0A9W7BGZ3_9STRA</name>
<dbReference type="InterPro" id="IPR036249">
    <property type="entry name" value="Thioredoxin-like_sf"/>
</dbReference>
<dbReference type="PANTHER" id="PTHR43968:SF6">
    <property type="entry name" value="GLUTATHIONE S-TRANSFERASE OMEGA"/>
    <property type="match status" value="1"/>
</dbReference>
<feature type="chain" id="PRO_5040868699" description="Glutathione S-transferase" evidence="1">
    <location>
        <begin position="23"/>
        <end position="243"/>
    </location>
</feature>
<evidence type="ECO:0000259" key="3">
    <source>
        <dbReference type="PROSITE" id="PS50405"/>
    </source>
</evidence>
<proteinExistence type="predicted"/>
<accession>A0A9W7BGZ3</accession>
<dbReference type="PROSITE" id="PS50404">
    <property type="entry name" value="GST_NTER"/>
    <property type="match status" value="1"/>
</dbReference>
<dbReference type="InterPro" id="IPR004045">
    <property type="entry name" value="Glutathione_S-Trfase_N"/>
</dbReference>
<dbReference type="Gene3D" id="3.40.30.10">
    <property type="entry name" value="Glutaredoxin"/>
    <property type="match status" value="1"/>
</dbReference>
<protein>
    <recommendedName>
        <fullName evidence="6">Glutathione S-transferase</fullName>
    </recommendedName>
</protein>
<feature type="domain" description="GST N-terminal" evidence="2">
    <location>
        <begin position="22"/>
        <end position="101"/>
    </location>
</feature>
<dbReference type="CDD" id="cd00299">
    <property type="entry name" value="GST_C_family"/>
    <property type="match status" value="1"/>
</dbReference>
<dbReference type="InterPro" id="IPR036282">
    <property type="entry name" value="Glutathione-S-Trfase_C_sf"/>
</dbReference>
<dbReference type="SFLD" id="SFLDS00019">
    <property type="entry name" value="Glutathione_Transferase_(cytos"/>
    <property type="match status" value="1"/>
</dbReference>
<keyword evidence="5" id="KW-1185">Reference proteome</keyword>
<dbReference type="PANTHER" id="PTHR43968">
    <property type="match status" value="1"/>
</dbReference>
<keyword evidence="1" id="KW-0732">Signal</keyword>
<dbReference type="Pfam" id="PF13409">
    <property type="entry name" value="GST_N_2"/>
    <property type="match status" value="1"/>
</dbReference>
<evidence type="ECO:0000256" key="1">
    <source>
        <dbReference type="SAM" id="SignalP"/>
    </source>
</evidence>
<evidence type="ECO:0000313" key="5">
    <source>
        <dbReference type="Proteomes" id="UP001165160"/>
    </source>
</evidence>
<dbReference type="AlphaFoldDB" id="A0A9W7BGZ3"/>
<gene>
    <name evidence="4" type="ORF">TrVE_jg4795</name>
</gene>
<reference evidence="5" key="1">
    <citation type="journal article" date="2023" name="Commun. Biol.">
        <title>Genome analysis of Parmales, the sister group of diatoms, reveals the evolutionary specialization of diatoms from phago-mixotrophs to photoautotrophs.</title>
        <authorList>
            <person name="Ban H."/>
            <person name="Sato S."/>
            <person name="Yoshikawa S."/>
            <person name="Yamada K."/>
            <person name="Nakamura Y."/>
            <person name="Ichinomiya M."/>
            <person name="Sato N."/>
            <person name="Blanc-Mathieu R."/>
            <person name="Endo H."/>
            <person name="Kuwata A."/>
            <person name="Ogata H."/>
        </authorList>
    </citation>
    <scope>NUCLEOTIDE SEQUENCE [LARGE SCALE GENOMIC DNA]</scope>
    <source>
        <strain evidence="5">NIES 3699</strain>
    </source>
</reference>
<dbReference type="GO" id="GO:0005737">
    <property type="term" value="C:cytoplasm"/>
    <property type="evidence" value="ECO:0007669"/>
    <property type="project" value="TreeGrafter"/>
</dbReference>
<dbReference type="Proteomes" id="UP001165160">
    <property type="component" value="Unassembled WGS sequence"/>
</dbReference>
<feature type="domain" description="GST C-terminal" evidence="3">
    <location>
        <begin position="109"/>
        <end position="239"/>
    </location>
</feature>
<dbReference type="SUPFAM" id="SSF47616">
    <property type="entry name" value="GST C-terminal domain-like"/>
    <property type="match status" value="1"/>
</dbReference>
<feature type="signal peptide" evidence="1">
    <location>
        <begin position="1"/>
        <end position="22"/>
    </location>
</feature>
<dbReference type="InterPro" id="IPR010987">
    <property type="entry name" value="Glutathione-S-Trfase_C-like"/>
</dbReference>
<dbReference type="Gene3D" id="1.20.1050.10">
    <property type="match status" value="1"/>
</dbReference>
<evidence type="ECO:0008006" key="6">
    <source>
        <dbReference type="Google" id="ProtNLM"/>
    </source>
</evidence>
<organism evidence="4 5">
    <name type="scientific">Triparma verrucosa</name>
    <dbReference type="NCBI Taxonomy" id="1606542"/>
    <lineage>
        <taxon>Eukaryota</taxon>
        <taxon>Sar</taxon>
        <taxon>Stramenopiles</taxon>
        <taxon>Ochrophyta</taxon>
        <taxon>Bolidophyceae</taxon>
        <taxon>Parmales</taxon>
        <taxon>Triparmaceae</taxon>
        <taxon>Triparma</taxon>
    </lineage>
</organism>
<dbReference type="SUPFAM" id="SSF52833">
    <property type="entry name" value="Thioredoxin-like"/>
    <property type="match status" value="1"/>
</dbReference>
<evidence type="ECO:0000259" key="2">
    <source>
        <dbReference type="PROSITE" id="PS50404"/>
    </source>
</evidence>
<dbReference type="PROSITE" id="PS50405">
    <property type="entry name" value="GST_CTER"/>
    <property type="match status" value="1"/>
</dbReference>
<dbReference type="InterPro" id="IPR040079">
    <property type="entry name" value="Glutathione_S-Trfase"/>
</dbReference>
<sequence>MHFLLSLVVLLVLGLRLEYSQSLPTFYTSATCPYAARTAFLISVLEVPHEKVLIDLKDKPEDFLKVNPLGKVPSWRTDEGECLYESLILNEYLCDSSTNARANELLPSSPINRAKLRLSQQRFDVLMSSFFKYFANVDPSLESSLESLLSSCLDALNGELESAGGYICGPTLTLTDVNCVPFFHRLLVGCNSKNYDVFNERRVALRNWWDQIEGSEEWRRVRLEDDAIEEGLSRMKAMMSNRK</sequence>
<dbReference type="SFLD" id="SFLDG00358">
    <property type="entry name" value="Main_(cytGST)"/>
    <property type="match status" value="1"/>
</dbReference>
<comment type="caution">
    <text evidence="4">The sequence shown here is derived from an EMBL/GenBank/DDBJ whole genome shotgun (WGS) entry which is preliminary data.</text>
</comment>